<comment type="caution">
    <text evidence="5">The sequence shown here is derived from an EMBL/GenBank/DDBJ whole genome shotgun (WGS) entry which is preliminary data.</text>
</comment>
<evidence type="ECO:0000256" key="2">
    <source>
        <dbReference type="SAM" id="MobiDB-lite"/>
    </source>
</evidence>
<evidence type="ECO:0000259" key="4">
    <source>
        <dbReference type="PROSITE" id="PS50234"/>
    </source>
</evidence>
<evidence type="ECO:0000313" key="6">
    <source>
        <dbReference type="Proteomes" id="UP000557717"/>
    </source>
</evidence>
<dbReference type="InterPro" id="IPR022156">
    <property type="entry name" value="Uncharacterised_YfbK_N"/>
</dbReference>
<evidence type="ECO:0000256" key="3">
    <source>
        <dbReference type="SAM" id="Phobius"/>
    </source>
</evidence>
<dbReference type="EMBL" id="JACHFD010000013">
    <property type="protein sequence ID" value="MBB5352504.1"/>
    <property type="molecule type" value="Genomic_DNA"/>
</dbReference>
<dbReference type="SUPFAM" id="SSF53300">
    <property type="entry name" value="vWA-like"/>
    <property type="match status" value="1"/>
</dbReference>
<dbReference type="Pfam" id="PF12450">
    <property type="entry name" value="vWF_A"/>
    <property type="match status" value="1"/>
</dbReference>
<keyword evidence="1" id="KW-0175">Coiled coil</keyword>
<keyword evidence="3" id="KW-0472">Membrane</keyword>
<sequence length="1075" mass="118104">MSDQVPPLEPQGDDALEARIVAWVLGEVSAYEAEELQRQCESDPRLEEFAQSMREIDGLIHESARATGEEWRLSEGRRRNVMDRLEEGESRHRLRPRWQRAFLGMAACLLITLVALPVIVRRGTRIPASMRVAEVPATAAWKELKSVREVPRSAGQPVGDLIPQTWSRNREAASKADLLDDGIPPAIAEPMARIVESGNRSGDGAIDRESIAGLLREGSVGWGTLSDDFVDPSLEGEAKKESAPQAEEGTELAELPAMGRLSMDLKNETPVDKFSKGPTLSDPPINEVGLVQKDAGMGGSQGYGWTDTNQGIVSDEAADGDIRRRLDLAQSSFELGLFDDAKEAYESILGEDRYHLAARRGLERVQAAKSQFYRAAYDATRAELLSEVDKAWELEVPTEADVEMSKLQEELISQEDLVEEKRRAMTQLVRTERIPYVPARSDPDSERRKPEIAASRERFAELEAQSLTLQSQMDRLDRSEGQQRLNYAAGILEPESELGTIRSQYQEANQALQSMRDEGRGEESRRLQEQKDLVEDLRGQLDQGVADLRQKLDAHLEESRREMESLKSSVNFDDGHELSKEAFGKLRNDFKMAQDRLEELRARQARLMAEAQSHVVAEARDRIDALSKAAALQTLDSLKESKAAEEPFSTFSLHVSDASFKLAAAALDRGEVPEPASIRPEEFYNAFDYGDPTPGTGDPVGCVIEQAAHPLFPQRNLLRLGVKTGSAGRLPSHPLNLTIMVDNSGSMEREDRRFGLRQAMASLSSLLKVGDTVTLAAFSRQPRLLADRLDGSAAGKLMDAVSTLPSEGGTNLEEALQLAEELASRQFAPGAQNRVVLFTDGAANLGDADPESLHVRVARLRNRGIAFDAVGVGTEGLNDRLLERLSRDGNGRYTVIRDAADAGQEFAEQLAGAFKPAAEDVKVQVKFNPARVGHYRLIGFDEHRLNPEDFRDDTVDAAEMAAEEEGIALYQVEVLPEGSGDVGEVWVRFLDPATGARVERKWSIPFAPQAVAFDQASPSLQLAGLAGLAAEKLRGGGAAEGIDGASLRKVMAEVELAYGRNPRVLELGRMIGQLK</sequence>
<dbReference type="PANTHER" id="PTHR37947:SF1">
    <property type="entry name" value="BLL2462 PROTEIN"/>
    <property type="match status" value="1"/>
</dbReference>
<evidence type="ECO:0000313" key="5">
    <source>
        <dbReference type="EMBL" id="MBB5352504.1"/>
    </source>
</evidence>
<organism evidence="5 6">
    <name type="scientific">Haloferula luteola</name>
    <dbReference type="NCBI Taxonomy" id="595692"/>
    <lineage>
        <taxon>Bacteria</taxon>
        <taxon>Pseudomonadati</taxon>
        <taxon>Verrucomicrobiota</taxon>
        <taxon>Verrucomicrobiia</taxon>
        <taxon>Verrucomicrobiales</taxon>
        <taxon>Verrucomicrobiaceae</taxon>
        <taxon>Haloferula</taxon>
    </lineage>
</organism>
<dbReference type="AlphaFoldDB" id="A0A840VAC3"/>
<feature type="coiled-coil region" evidence="1">
    <location>
        <begin position="549"/>
        <end position="610"/>
    </location>
</feature>
<name>A0A840VAC3_9BACT</name>
<dbReference type="SMART" id="SM00327">
    <property type="entry name" value="VWA"/>
    <property type="match status" value="1"/>
</dbReference>
<accession>A0A840VAC3</accession>
<keyword evidence="6" id="KW-1185">Reference proteome</keyword>
<dbReference type="Proteomes" id="UP000557717">
    <property type="component" value="Unassembled WGS sequence"/>
</dbReference>
<dbReference type="InterPro" id="IPR002035">
    <property type="entry name" value="VWF_A"/>
</dbReference>
<feature type="region of interest" description="Disordered" evidence="2">
    <location>
        <begin position="508"/>
        <end position="527"/>
    </location>
</feature>
<dbReference type="PANTHER" id="PTHR37947">
    <property type="entry name" value="BLL2462 PROTEIN"/>
    <property type="match status" value="1"/>
</dbReference>
<dbReference type="InterPro" id="IPR021908">
    <property type="entry name" value="YfbK_C"/>
</dbReference>
<protein>
    <submittedName>
        <fullName evidence="5">ElaB/YqjD/DUF883 family membrane-anchored ribosome-binding protein</fullName>
    </submittedName>
</protein>
<dbReference type="PROSITE" id="PS50234">
    <property type="entry name" value="VWFA"/>
    <property type="match status" value="1"/>
</dbReference>
<feature type="domain" description="VWFA" evidence="4">
    <location>
        <begin position="736"/>
        <end position="910"/>
    </location>
</feature>
<dbReference type="Pfam" id="PF13519">
    <property type="entry name" value="VWA_2"/>
    <property type="match status" value="1"/>
</dbReference>
<reference evidence="5 6" key="1">
    <citation type="submission" date="2020-08" db="EMBL/GenBank/DDBJ databases">
        <title>Genomic Encyclopedia of Type Strains, Phase IV (KMG-IV): sequencing the most valuable type-strain genomes for metagenomic binning, comparative biology and taxonomic classification.</title>
        <authorList>
            <person name="Goeker M."/>
        </authorList>
    </citation>
    <scope>NUCLEOTIDE SEQUENCE [LARGE SCALE GENOMIC DNA]</scope>
    <source>
        <strain evidence="5 6">YC6886</strain>
    </source>
</reference>
<dbReference type="RefSeq" id="WP_184019599.1">
    <property type="nucleotide sequence ID" value="NZ_JACHFD010000013.1"/>
</dbReference>
<dbReference type="Gene3D" id="3.40.50.410">
    <property type="entry name" value="von Willebrand factor, type A domain"/>
    <property type="match status" value="1"/>
</dbReference>
<proteinExistence type="predicted"/>
<feature type="transmembrane region" description="Helical" evidence="3">
    <location>
        <begin position="101"/>
        <end position="120"/>
    </location>
</feature>
<gene>
    <name evidence="5" type="ORF">HNR46_002750</name>
</gene>
<dbReference type="InterPro" id="IPR036465">
    <property type="entry name" value="vWFA_dom_sf"/>
</dbReference>
<evidence type="ECO:0000256" key="1">
    <source>
        <dbReference type="SAM" id="Coils"/>
    </source>
</evidence>
<keyword evidence="3" id="KW-0812">Transmembrane</keyword>
<keyword evidence="3" id="KW-1133">Transmembrane helix</keyword>
<dbReference type="Pfam" id="PF12034">
    <property type="entry name" value="YfbK_C"/>
    <property type="match status" value="1"/>
</dbReference>
<feature type="compositionally biased region" description="Basic and acidic residues" evidence="2">
    <location>
        <begin position="515"/>
        <end position="527"/>
    </location>
</feature>